<dbReference type="EMBL" id="HBIP01018379">
    <property type="protein sequence ID" value="CAE0495774.1"/>
    <property type="molecule type" value="Transcribed_RNA"/>
</dbReference>
<dbReference type="GO" id="GO:0005737">
    <property type="term" value="C:cytoplasm"/>
    <property type="evidence" value="ECO:0007669"/>
    <property type="project" value="TreeGrafter"/>
</dbReference>
<sequence>MLASSALLFRRCSLSLAKLRTHPHCASPVRPSMFLGSRTTRSSREQREEMKMSAHGSRTDEELQHWQRIHTTSSALDSMRSTNTSGDLHKVGGGMERERALQQFGSSGKIYPTGGTLLAGMAAGFTLMFLWGINPLAQLERLWSSYLNALALAPLLTKMCTAGVCTLVGDTLAQVLPFLLKSSHSSDAAAQKGSSTVDGGSGAAGKPGSGAPSGGLDQRSNSLKHPVEAPANPTLYEHSSQGGLLPGFKYDPARAARFLLFSVLLATPVAHQWFNFLDKVILPDAPTSPLAVVLKMMSDQFLMTPFMTSVFFAVMTTLEGHPDRALTTVKDKIKPTLKANYLLWPAAHLVNFGLVPLDLRILYINIVAIGWTVYLSSAQASKSA</sequence>
<feature type="compositionally biased region" description="Gly residues" evidence="6">
    <location>
        <begin position="199"/>
        <end position="213"/>
    </location>
</feature>
<evidence type="ECO:0000313" key="8">
    <source>
        <dbReference type="EMBL" id="CAE0495774.1"/>
    </source>
</evidence>
<dbReference type="Pfam" id="PF04117">
    <property type="entry name" value="Mpv17_PMP22"/>
    <property type="match status" value="1"/>
</dbReference>
<keyword evidence="4 7" id="KW-1133">Transmembrane helix</keyword>
<feature type="region of interest" description="Disordered" evidence="6">
    <location>
        <begin position="190"/>
        <end position="232"/>
    </location>
</feature>
<evidence type="ECO:0000256" key="1">
    <source>
        <dbReference type="ARBA" id="ARBA00004141"/>
    </source>
</evidence>
<evidence type="ECO:0000256" key="3">
    <source>
        <dbReference type="ARBA" id="ARBA00022692"/>
    </source>
</evidence>
<feature type="transmembrane region" description="Helical" evidence="7">
    <location>
        <begin position="361"/>
        <end position="378"/>
    </location>
</feature>
<organism evidence="8">
    <name type="scientific">Dunaliella tertiolecta</name>
    <name type="common">Green alga</name>
    <dbReference type="NCBI Taxonomy" id="3047"/>
    <lineage>
        <taxon>Eukaryota</taxon>
        <taxon>Viridiplantae</taxon>
        <taxon>Chlorophyta</taxon>
        <taxon>core chlorophytes</taxon>
        <taxon>Chlorophyceae</taxon>
        <taxon>CS clade</taxon>
        <taxon>Chlamydomonadales</taxon>
        <taxon>Dunaliellaceae</taxon>
        <taxon>Dunaliella</taxon>
    </lineage>
</organism>
<evidence type="ECO:0000256" key="7">
    <source>
        <dbReference type="SAM" id="Phobius"/>
    </source>
</evidence>
<keyword evidence="5 7" id="KW-0472">Membrane</keyword>
<comment type="similarity">
    <text evidence="2">Belongs to the peroxisomal membrane protein PXMP2/4 family.</text>
</comment>
<feature type="transmembrane region" description="Helical" evidence="7">
    <location>
        <begin position="110"/>
        <end position="133"/>
    </location>
</feature>
<dbReference type="AlphaFoldDB" id="A0A7S3QX79"/>
<evidence type="ECO:0000256" key="4">
    <source>
        <dbReference type="ARBA" id="ARBA00022989"/>
    </source>
</evidence>
<dbReference type="PANTHER" id="PTHR11266:SF17">
    <property type="entry name" value="PROTEIN MPV17"/>
    <property type="match status" value="1"/>
</dbReference>
<dbReference type="PANTHER" id="PTHR11266">
    <property type="entry name" value="PEROXISOMAL MEMBRANE PROTEIN 2, PXMP2 MPV17"/>
    <property type="match status" value="1"/>
</dbReference>
<dbReference type="GO" id="GO:0016020">
    <property type="term" value="C:membrane"/>
    <property type="evidence" value="ECO:0007669"/>
    <property type="project" value="UniProtKB-SubCell"/>
</dbReference>
<proteinExistence type="inferred from homology"/>
<feature type="compositionally biased region" description="Basic and acidic residues" evidence="6">
    <location>
        <begin position="42"/>
        <end position="63"/>
    </location>
</feature>
<dbReference type="InterPro" id="IPR007248">
    <property type="entry name" value="Mpv17_PMP22"/>
</dbReference>
<evidence type="ECO:0000256" key="2">
    <source>
        <dbReference type="ARBA" id="ARBA00006824"/>
    </source>
</evidence>
<comment type="subcellular location">
    <subcellularLocation>
        <location evidence="1">Membrane</location>
        <topology evidence="1">Multi-pass membrane protein</topology>
    </subcellularLocation>
</comment>
<name>A0A7S3QX79_DUNTE</name>
<feature type="transmembrane region" description="Helical" evidence="7">
    <location>
        <begin position="339"/>
        <end position="355"/>
    </location>
</feature>
<gene>
    <name evidence="8" type="ORF">DTER00134_LOCUS10847</name>
</gene>
<feature type="region of interest" description="Disordered" evidence="6">
    <location>
        <begin position="30"/>
        <end position="63"/>
    </location>
</feature>
<accession>A0A7S3QX79</accession>
<evidence type="ECO:0000256" key="5">
    <source>
        <dbReference type="ARBA" id="ARBA00023136"/>
    </source>
</evidence>
<keyword evidence="3 7" id="KW-0812">Transmembrane</keyword>
<feature type="transmembrane region" description="Helical" evidence="7">
    <location>
        <begin position="300"/>
        <end position="318"/>
    </location>
</feature>
<protein>
    <submittedName>
        <fullName evidence="8">Uncharacterized protein</fullName>
    </submittedName>
</protein>
<feature type="transmembrane region" description="Helical" evidence="7">
    <location>
        <begin position="255"/>
        <end position="274"/>
    </location>
</feature>
<evidence type="ECO:0000256" key="6">
    <source>
        <dbReference type="SAM" id="MobiDB-lite"/>
    </source>
</evidence>
<reference evidence="8" key="1">
    <citation type="submission" date="2021-01" db="EMBL/GenBank/DDBJ databases">
        <authorList>
            <person name="Corre E."/>
            <person name="Pelletier E."/>
            <person name="Niang G."/>
            <person name="Scheremetjew M."/>
            <person name="Finn R."/>
            <person name="Kale V."/>
            <person name="Holt S."/>
            <person name="Cochrane G."/>
            <person name="Meng A."/>
            <person name="Brown T."/>
            <person name="Cohen L."/>
        </authorList>
    </citation>
    <scope>NUCLEOTIDE SEQUENCE</scope>
    <source>
        <strain evidence="8">CCMP1320</strain>
    </source>
</reference>